<feature type="transmembrane region" description="Helical" evidence="1">
    <location>
        <begin position="6"/>
        <end position="27"/>
    </location>
</feature>
<comment type="caution">
    <text evidence="2">The sequence shown here is derived from an EMBL/GenBank/DDBJ whole genome shotgun (WGS) entry which is preliminary data.</text>
</comment>
<sequence>MDLFDVIYILGFFAFFGVIVGAAFKAFDINEEKVLKLFKLNEE</sequence>
<dbReference type="Proteomes" id="UP001330749">
    <property type="component" value="Unassembled WGS sequence"/>
</dbReference>
<evidence type="ECO:0000313" key="3">
    <source>
        <dbReference type="Proteomes" id="UP001330749"/>
    </source>
</evidence>
<proteinExistence type="predicted"/>
<dbReference type="RefSeq" id="WP_327967234.1">
    <property type="nucleotide sequence ID" value="NZ_JARMQG010000084.1"/>
</dbReference>
<organism evidence="2 3">
    <name type="scientific">Bacillus xiapuensis</name>
    <dbReference type="NCBI Taxonomy" id="2014075"/>
    <lineage>
        <taxon>Bacteria</taxon>
        <taxon>Bacillati</taxon>
        <taxon>Bacillota</taxon>
        <taxon>Bacilli</taxon>
        <taxon>Bacillales</taxon>
        <taxon>Bacillaceae</taxon>
        <taxon>Bacillus</taxon>
    </lineage>
</organism>
<evidence type="ECO:0000256" key="1">
    <source>
        <dbReference type="SAM" id="Phobius"/>
    </source>
</evidence>
<reference evidence="2 3" key="1">
    <citation type="submission" date="2023-03" db="EMBL/GenBank/DDBJ databases">
        <title>Bacillus Genome Sequencing.</title>
        <authorList>
            <person name="Dunlap C."/>
        </authorList>
    </citation>
    <scope>NUCLEOTIDE SEQUENCE [LARGE SCALE GENOMIC DNA]</scope>
    <source>
        <strain evidence="2 3">B-14544</strain>
    </source>
</reference>
<gene>
    <name evidence="2" type="ORF">P4447_07655</name>
</gene>
<keyword evidence="3" id="KW-1185">Reference proteome</keyword>
<accession>A0ABU6N8F0</accession>
<keyword evidence="1" id="KW-1133">Transmembrane helix</keyword>
<keyword evidence="1" id="KW-0472">Membrane</keyword>
<evidence type="ECO:0000313" key="2">
    <source>
        <dbReference type="EMBL" id="MED3562328.1"/>
    </source>
</evidence>
<dbReference type="EMBL" id="JARMQG010000084">
    <property type="protein sequence ID" value="MED3562328.1"/>
    <property type="molecule type" value="Genomic_DNA"/>
</dbReference>
<keyword evidence="1" id="KW-0812">Transmembrane</keyword>
<name>A0ABU6N8F0_9BACI</name>
<protein>
    <submittedName>
        <fullName evidence="2">Uncharacterized protein</fullName>
    </submittedName>
</protein>